<keyword evidence="3 7" id="KW-0812">Transmembrane</keyword>
<keyword evidence="5 7" id="KW-0472">Membrane</keyword>
<organism evidence="9 10">
    <name type="scientific">Lipomyces starkeyi NRRL Y-11557</name>
    <dbReference type="NCBI Taxonomy" id="675824"/>
    <lineage>
        <taxon>Eukaryota</taxon>
        <taxon>Fungi</taxon>
        <taxon>Dikarya</taxon>
        <taxon>Ascomycota</taxon>
        <taxon>Saccharomycotina</taxon>
        <taxon>Lipomycetes</taxon>
        <taxon>Lipomycetales</taxon>
        <taxon>Lipomycetaceae</taxon>
        <taxon>Lipomyces</taxon>
    </lineage>
</organism>
<dbReference type="SUPFAM" id="SSF103473">
    <property type="entry name" value="MFS general substrate transporter"/>
    <property type="match status" value="1"/>
</dbReference>
<dbReference type="GO" id="GO:0016020">
    <property type="term" value="C:membrane"/>
    <property type="evidence" value="ECO:0007669"/>
    <property type="project" value="UniProtKB-SubCell"/>
</dbReference>
<evidence type="ECO:0000256" key="7">
    <source>
        <dbReference type="SAM" id="Phobius"/>
    </source>
</evidence>
<evidence type="ECO:0000256" key="5">
    <source>
        <dbReference type="ARBA" id="ARBA00023136"/>
    </source>
</evidence>
<dbReference type="AlphaFoldDB" id="A0A1E3Q1X9"/>
<evidence type="ECO:0000256" key="6">
    <source>
        <dbReference type="ARBA" id="ARBA00037968"/>
    </source>
</evidence>
<keyword evidence="2" id="KW-0813">Transport</keyword>
<evidence type="ECO:0000313" key="9">
    <source>
        <dbReference type="EMBL" id="ODQ71610.1"/>
    </source>
</evidence>
<evidence type="ECO:0000256" key="2">
    <source>
        <dbReference type="ARBA" id="ARBA00022448"/>
    </source>
</evidence>
<dbReference type="OrthoDB" id="3639251at2759"/>
<dbReference type="PANTHER" id="PTHR43791:SF43">
    <property type="entry name" value="MAJOR FACILITATOR SUPERFAMILY (MFS) PROFILE DOMAIN-CONTAINING PROTEIN"/>
    <property type="match status" value="1"/>
</dbReference>
<dbReference type="STRING" id="675824.A0A1E3Q1X9"/>
<evidence type="ECO:0000259" key="8">
    <source>
        <dbReference type="PROSITE" id="PS50850"/>
    </source>
</evidence>
<reference evidence="9 10" key="1">
    <citation type="journal article" date="2016" name="Proc. Natl. Acad. Sci. U.S.A.">
        <title>Comparative genomics of biotechnologically important yeasts.</title>
        <authorList>
            <person name="Riley R."/>
            <person name="Haridas S."/>
            <person name="Wolfe K.H."/>
            <person name="Lopes M.R."/>
            <person name="Hittinger C.T."/>
            <person name="Goeker M."/>
            <person name="Salamov A.A."/>
            <person name="Wisecaver J.H."/>
            <person name="Long T.M."/>
            <person name="Calvey C.H."/>
            <person name="Aerts A.L."/>
            <person name="Barry K.W."/>
            <person name="Choi C."/>
            <person name="Clum A."/>
            <person name="Coughlan A.Y."/>
            <person name="Deshpande S."/>
            <person name="Douglass A.P."/>
            <person name="Hanson S.J."/>
            <person name="Klenk H.-P."/>
            <person name="LaButti K.M."/>
            <person name="Lapidus A."/>
            <person name="Lindquist E.A."/>
            <person name="Lipzen A.M."/>
            <person name="Meier-Kolthoff J.P."/>
            <person name="Ohm R.A."/>
            <person name="Otillar R.P."/>
            <person name="Pangilinan J.L."/>
            <person name="Peng Y."/>
            <person name="Rokas A."/>
            <person name="Rosa C.A."/>
            <person name="Scheuner C."/>
            <person name="Sibirny A.A."/>
            <person name="Slot J.C."/>
            <person name="Stielow J.B."/>
            <person name="Sun H."/>
            <person name="Kurtzman C.P."/>
            <person name="Blackwell M."/>
            <person name="Grigoriev I.V."/>
            <person name="Jeffries T.W."/>
        </authorList>
    </citation>
    <scope>NUCLEOTIDE SEQUENCE [LARGE SCALE GENOMIC DNA]</scope>
    <source>
        <strain evidence="9 10">NRRL Y-11557</strain>
    </source>
</reference>
<dbReference type="Gene3D" id="1.20.1250.20">
    <property type="entry name" value="MFS general substrate transporter like domains"/>
    <property type="match status" value="2"/>
</dbReference>
<dbReference type="PANTHER" id="PTHR43791">
    <property type="entry name" value="PERMEASE-RELATED"/>
    <property type="match status" value="1"/>
</dbReference>
<evidence type="ECO:0000256" key="3">
    <source>
        <dbReference type="ARBA" id="ARBA00022692"/>
    </source>
</evidence>
<protein>
    <recommendedName>
        <fullName evidence="8">Major facilitator superfamily (MFS) profile domain-containing protein</fullName>
    </recommendedName>
</protein>
<feature type="transmembrane region" description="Helical" evidence="7">
    <location>
        <begin position="461"/>
        <end position="482"/>
    </location>
</feature>
<name>A0A1E3Q1X9_LIPST</name>
<feature type="transmembrane region" description="Helical" evidence="7">
    <location>
        <begin position="338"/>
        <end position="357"/>
    </location>
</feature>
<keyword evidence="4 7" id="KW-1133">Transmembrane helix</keyword>
<feature type="transmembrane region" description="Helical" evidence="7">
    <location>
        <begin position="393"/>
        <end position="416"/>
    </location>
</feature>
<accession>A0A1E3Q1X9</accession>
<feature type="transmembrane region" description="Helical" evidence="7">
    <location>
        <begin position="163"/>
        <end position="188"/>
    </location>
</feature>
<feature type="transmembrane region" description="Helical" evidence="7">
    <location>
        <begin position="305"/>
        <end position="326"/>
    </location>
</feature>
<evidence type="ECO:0000313" key="10">
    <source>
        <dbReference type="Proteomes" id="UP000094385"/>
    </source>
</evidence>
<feature type="transmembrane region" description="Helical" evidence="7">
    <location>
        <begin position="428"/>
        <end position="449"/>
    </location>
</feature>
<dbReference type="InterPro" id="IPR011701">
    <property type="entry name" value="MFS"/>
</dbReference>
<keyword evidence="10" id="KW-1185">Reference proteome</keyword>
<sequence length="551" mass="62483">MAFEDGKQIATVDVKAVEENDSPDISLDSINIFGDDPNYQPGPVLSFLGQIWDSFRKPPNERKYIQKLDAFILIYSLLSYGLKSLDVSNVSNAYVSGMKEDLALYGQERNLFNTFFYIGYLVGSTPSQIIINRIRPSIWIPTCELIWSCLVMVLAAARSAKHIYAIRFLLGLFESSSYPGFAYILGCWYGPDELAKRMGVYDCAGYVANMFAGYLQAGIYAGLNGVHGIAGWRWMFIIDGIIGFPIAFWGYYSIPDFPNNTRARWLSKKDREISLVRMKALGKKEPRRLTAKRFFDMFFRSWRPWPFLVSYTMLWISGTSGYFNLWLKSLKIFTVEQINIIPTGGYALGLVSGFFFANMSDRTKARWPWLFAATFFRFLGSLLLSIWNLPMGVIFFANLCSYIGEPVWSLLITWAAEEFQDDAELRGLLCAVGNSIGSAFNMWVPIVLFPTYQAPHYDFGYIVTTVFDVIDFAALLMFLYCARRDRKRKNVIINEFGYAVDRDEYLQDLRELRVMHGVESASSADGASVRSGPAGTVDEKMAGGKITVQEL</sequence>
<dbReference type="Pfam" id="PF07690">
    <property type="entry name" value="MFS_1"/>
    <property type="match status" value="1"/>
</dbReference>
<dbReference type="PROSITE" id="PS50850">
    <property type="entry name" value="MFS"/>
    <property type="match status" value="1"/>
</dbReference>
<feature type="transmembrane region" description="Helical" evidence="7">
    <location>
        <begin position="369"/>
        <end position="387"/>
    </location>
</feature>
<dbReference type="FunFam" id="1.20.1250.20:FF:000065">
    <property type="entry name" value="Putative MFS pantothenate transporter"/>
    <property type="match status" value="1"/>
</dbReference>
<dbReference type="GO" id="GO:0022857">
    <property type="term" value="F:transmembrane transporter activity"/>
    <property type="evidence" value="ECO:0007669"/>
    <property type="project" value="InterPro"/>
</dbReference>
<comment type="similarity">
    <text evidence="6">Belongs to the major facilitator superfamily. Allantoate permease family.</text>
</comment>
<comment type="subcellular location">
    <subcellularLocation>
        <location evidence="1">Membrane</location>
        <topology evidence="1">Multi-pass membrane protein</topology>
    </subcellularLocation>
</comment>
<evidence type="ECO:0000256" key="4">
    <source>
        <dbReference type="ARBA" id="ARBA00022989"/>
    </source>
</evidence>
<gene>
    <name evidence="9" type="ORF">LIPSTDRAFT_4839</name>
</gene>
<feature type="domain" description="Major facilitator superfamily (MFS) profile" evidence="8">
    <location>
        <begin position="72"/>
        <end position="486"/>
    </location>
</feature>
<proteinExistence type="inferred from homology"/>
<evidence type="ECO:0000256" key="1">
    <source>
        <dbReference type="ARBA" id="ARBA00004141"/>
    </source>
</evidence>
<feature type="transmembrane region" description="Helical" evidence="7">
    <location>
        <begin position="138"/>
        <end position="157"/>
    </location>
</feature>
<dbReference type="EMBL" id="KV454297">
    <property type="protein sequence ID" value="ODQ71610.1"/>
    <property type="molecule type" value="Genomic_DNA"/>
</dbReference>
<dbReference type="Proteomes" id="UP000094385">
    <property type="component" value="Unassembled WGS sequence"/>
</dbReference>
<dbReference type="InterPro" id="IPR036259">
    <property type="entry name" value="MFS_trans_sf"/>
</dbReference>
<feature type="transmembrane region" description="Helical" evidence="7">
    <location>
        <begin position="200"/>
        <end position="222"/>
    </location>
</feature>
<dbReference type="InterPro" id="IPR020846">
    <property type="entry name" value="MFS_dom"/>
</dbReference>
<feature type="transmembrane region" description="Helical" evidence="7">
    <location>
        <begin position="234"/>
        <end position="254"/>
    </location>
</feature>